<name>A0A2H9TCS3_9ZZZZ</name>
<proteinExistence type="inferred from homology"/>
<dbReference type="Gene3D" id="3.20.20.380">
    <property type="entry name" value="Copper homeostasis (CutC) domain"/>
    <property type="match status" value="1"/>
</dbReference>
<comment type="similarity">
    <text evidence="1">Belongs to the CutC family.</text>
</comment>
<dbReference type="InterPro" id="IPR005627">
    <property type="entry name" value="CutC-like"/>
</dbReference>
<dbReference type="PANTHER" id="PTHR12598">
    <property type="entry name" value="COPPER HOMEOSTASIS PROTEIN CUTC"/>
    <property type="match status" value="1"/>
</dbReference>
<dbReference type="Pfam" id="PF03932">
    <property type="entry name" value="CutC"/>
    <property type="match status" value="1"/>
</dbReference>
<gene>
    <name evidence="3" type="ORF">CI610_00061</name>
</gene>
<evidence type="ECO:0000256" key="1">
    <source>
        <dbReference type="ARBA" id="ARBA00007768"/>
    </source>
</evidence>
<sequence length="243" mass="26515">MSGISLEICIHSRDNDYVKQSVENAYRAGADRIELCANMSVGGTTPAIEHIELARQAFKDRKGLLCMIRPRSGNFVFSTEEIHIMQQQIIAATDAGADGVVIGALNHDRSINKKALDILIREAKQRHLSVTFHRAFDAAINQISALDYLLSSGIDRLLTAGILWQQSGSALDGLPLLQKWVIQSQEKIEIVAGGGVSISNARIIARTLSSLTSRLSLHAYSSVLDEQGNTSAPHILSLKKLFN</sequence>
<accession>A0A2H9TCS3</accession>
<dbReference type="SUPFAM" id="SSF110395">
    <property type="entry name" value="CutC-like"/>
    <property type="match status" value="1"/>
</dbReference>
<organism evidence="3">
    <name type="scientific">invertebrate metagenome</name>
    <dbReference type="NCBI Taxonomy" id="1711999"/>
    <lineage>
        <taxon>unclassified sequences</taxon>
        <taxon>metagenomes</taxon>
        <taxon>organismal metagenomes</taxon>
    </lineage>
</organism>
<dbReference type="InterPro" id="IPR036822">
    <property type="entry name" value="CutC-like_dom_sf"/>
</dbReference>
<reference evidence="3" key="1">
    <citation type="journal article" date="2017" name="Appl. Environ. Microbiol.">
        <title>Molecular characterization of an Endozoicomonas-like organism causing infection in king scallop Pecten maximus L.</title>
        <authorList>
            <person name="Cano I."/>
            <person name="van Aerle R."/>
            <person name="Ross S."/>
            <person name="Verner-Jeffreys D.W."/>
            <person name="Paley R.K."/>
            <person name="Rimmer G."/>
            <person name="Ryder D."/>
            <person name="Hooper P."/>
            <person name="Stone D."/>
            <person name="Feist S.W."/>
        </authorList>
    </citation>
    <scope>NUCLEOTIDE SEQUENCE</scope>
</reference>
<dbReference type="EMBL" id="NSIT01000001">
    <property type="protein sequence ID" value="PJE81004.1"/>
    <property type="molecule type" value="Genomic_DNA"/>
</dbReference>
<protein>
    <recommendedName>
        <fullName evidence="2">Copper homeostasis protein cutC homolog</fullName>
    </recommendedName>
</protein>
<dbReference type="AlphaFoldDB" id="A0A2H9TCS3"/>
<evidence type="ECO:0000256" key="2">
    <source>
        <dbReference type="ARBA" id="ARBA00019014"/>
    </source>
</evidence>
<evidence type="ECO:0000313" key="3">
    <source>
        <dbReference type="EMBL" id="PJE81004.1"/>
    </source>
</evidence>
<comment type="caution">
    <text evidence="3">The sequence shown here is derived from an EMBL/GenBank/DDBJ whole genome shotgun (WGS) entry which is preliminary data.</text>
</comment>
<dbReference type="PANTHER" id="PTHR12598:SF0">
    <property type="entry name" value="COPPER HOMEOSTASIS PROTEIN CUTC HOMOLOG"/>
    <property type="match status" value="1"/>
</dbReference>
<dbReference type="HAMAP" id="MF_00795">
    <property type="entry name" value="CutC"/>
    <property type="match status" value="1"/>
</dbReference>
<dbReference type="GO" id="GO:0005507">
    <property type="term" value="F:copper ion binding"/>
    <property type="evidence" value="ECO:0007669"/>
    <property type="project" value="TreeGrafter"/>
</dbReference>